<dbReference type="PANTHER" id="PTHR21666">
    <property type="entry name" value="PEPTIDASE-RELATED"/>
    <property type="match status" value="1"/>
</dbReference>
<feature type="region of interest" description="Disordered" evidence="2">
    <location>
        <begin position="159"/>
        <end position="188"/>
    </location>
</feature>
<reference evidence="4 5" key="1">
    <citation type="submission" date="2005-09" db="EMBL/GenBank/DDBJ databases">
        <authorList>
            <person name="Woods D.E."/>
            <person name="Nierman W.C."/>
        </authorList>
    </citation>
    <scope>NUCLEOTIDE SEQUENCE [LARGE SCALE GENOMIC DNA]</scope>
    <source>
        <strain evidence="4 5">1710b</strain>
    </source>
</reference>
<feature type="compositionally biased region" description="Basic and acidic residues" evidence="2">
    <location>
        <begin position="1"/>
        <end position="10"/>
    </location>
</feature>
<dbReference type="GO" id="GO:0004222">
    <property type="term" value="F:metalloendopeptidase activity"/>
    <property type="evidence" value="ECO:0007669"/>
    <property type="project" value="TreeGrafter"/>
</dbReference>
<dbReference type="Pfam" id="PF01551">
    <property type="entry name" value="Peptidase_M23"/>
    <property type="match status" value="1"/>
</dbReference>
<proteinExistence type="predicted"/>
<dbReference type="InterPro" id="IPR011055">
    <property type="entry name" value="Dup_hybrid_motif"/>
</dbReference>
<sequence>MTVAPRRVERPGTAGPPRRGFRRSRRPPFPFEPPFSRMWTPLAKPIAYPVSVSSARRAEPAPAAEAPARGGAPHSFTRRLPAASALGALIACGLAALPAVSKSPDASSANAARAPQRVFADAPFPSAQRFVTGELERMLAEQNPPAAPLRTLGAHAEGATLGDAPSDIAQHGPARPAPARPAAPPPGLFAPLAEHRNALLGYDGRAFSLADSVLALVDSGVRAGPIDDTLADTLNRLDIPPEVRIQIGDLIAERVRAHAHAQQGDRYRIAFDAASGKPRVTALELRVAGRRFGAIWFKPPGASSGAYYAFDGAPLDAPALAMPVVSTRISSYFGERVHPLSHILQMHTGVDLAAPTGTRVNAAAAGVVSFVGYDPGGYGKYVVIDHPDRSSTYYAHLSAFAPKLEVGMAVAQGQRIGAVGSTGAATGPHLHFEVRVDDQPVDPLVALANAQNTLSAMQLDAFRRAASEARFRLASGATPPLGFAQINAPLWAEFATDTSTLRAIFNTHYATS</sequence>
<evidence type="ECO:0000256" key="2">
    <source>
        <dbReference type="SAM" id="MobiDB-lite"/>
    </source>
</evidence>
<name>Q3JSK3_BURP1</name>
<dbReference type="Proteomes" id="UP000002700">
    <property type="component" value="Chromosome I"/>
</dbReference>
<dbReference type="InterPro" id="IPR016047">
    <property type="entry name" value="M23ase_b-sheet_dom"/>
</dbReference>
<feature type="domain" description="M23ase beta-sheet core" evidence="3">
    <location>
        <begin position="345"/>
        <end position="443"/>
    </location>
</feature>
<keyword evidence="1" id="KW-0732">Signal</keyword>
<protein>
    <submittedName>
        <fullName evidence="4">Subfamily M23B unassigned peptidase</fullName>
    </submittedName>
</protein>
<dbReference type="EnsemblBacteria" id="ABA49217">
    <property type="protein sequence ID" value="ABA49217"/>
    <property type="gene ID" value="BURPS1710b_2055"/>
</dbReference>
<dbReference type="Gene3D" id="3.10.450.350">
    <property type="match status" value="1"/>
</dbReference>
<gene>
    <name evidence="4" type="ordered locus">BURPS1710b_2055</name>
</gene>
<dbReference type="MEROPS" id="M23.009"/>
<evidence type="ECO:0000313" key="4">
    <source>
        <dbReference type="EMBL" id="ABA49217.1"/>
    </source>
</evidence>
<evidence type="ECO:0000313" key="5">
    <source>
        <dbReference type="Proteomes" id="UP000002700"/>
    </source>
</evidence>
<dbReference type="HOGENOM" id="CLU_048237_0_0_4"/>
<dbReference type="EMBL" id="CP000124">
    <property type="protein sequence ID" value="ABA49217.1"/>
    <property type="molecule type" value="Genomic_DNA"/>
</dbReference>
<accession>Q3JSK3</accession>
<dbReference type="KEGG" id="bpm:BURPS1710b_2055"/>
<evidence type="ECO:0000259" key="3">
    <source>
        <dbReference type="Pfam" id="PF01551"/>
    </source>
</evidence>
<dbReference type="SUPFAM" id="SSF51261">
    <property type="entry name" value="Duplicated hybrid motif"/>
    <property type="match status" value="1"/>
</dbReference>
<evidence type="ECO:0000256" key="1">
    <source>
        <dbReference type="ARBA" id="ARBA00022729"/>
    </source>
</evidence>
<dbReference type="Gene3D" id="2.70.70.10">
    <property type="entry name" value="Glucose Permease (Domain IIA)"/>
    <property type="match status" value="1"/>
</dbReference>
<dbReference type="AlphaFoldDB" id="Q3JSK3"/>
<feature type="region of interest" description="Disordered" evidence="2">
    <location>
        <begin position="1"/>
        <end position="38"/>
    </location>
</feature>
<dbReference type="CDD" id="cd12797">
    <property type="entry name" value="M23_peptidase"/>
    <property type="match status" value="1"/>
</dbReference>
<dbReference type="InterPro" id="IPR050570">
    <property type="entry name" value="Cell_wall_metabolism_enzyme"/>
</dbReference>
<dbReference type="PANTHER" id="PTHR21666:SF289">
    <property type="entry name" value="L-ALA--D-GLU ENDOPEPTIDASE"/>
    <property type="match status" value="1"/>
</dbReference>
<organism evidence="4 5">
    <name type="scientific">Burkholderia pseudomallei (strain 1710b)</name>
    <dbReference type="NCBI Taxonomy" id="320372"/>
    <lineage>
        <taxon>Bacteria</taxon>
        <taxon>Pseudomonadati</taxon>
        <taxon>Pseudomonadota</taxon>
        <taxon>Betaproteobacteria</taxon>
        <taxon>Burkholderiales</taxon>
        <taxon>Burkholderiaceae</taxon>
        <taxon>Burkholderia</taxon>
        <taxon>pseudomallei group</taxon>
    </lineage>
</organism>
<feature type="compositionally biased region" description="Pro residues" evidence="2">
    <location>
        <begin position="175"/>
        <end position="188"/>
    </location>
</feature>